<accession>A0A286UJG2</accession>
<protein>
    <submittedName>
        <fullName evidence="4">RNA polymerase II-associated</fullName>
    </submittedName>
</protein>
<gene>
    <name evidence="4" type="ORF">PNOK_0458300</name>
</gene>
<name>A0A286UJG2_9AGAM</name>
<dbReference type="Pfam" id="PF03985">
    <property type="entry name" value="Paf1"/>
    <property type="match status" value="1"/>
</dbReference>
<reference evidence="4 5" key="1">
    <citation type="journal article" date="2017" name="Mol. Ecol.">
        <title>Comparative and population genomic landscape of Phellinus noxius: A hypervariable fungus causing root rot in trees.</title>
        <authorList>
            <person name="Chung C.L."/>
            <person name="Lee T.J."/>
            <person name="Akiba M."/>
            <person name="Lee H.H."/>
            <person name="Kuo T.H."/>
            <person name="Liu D."/>
            <person name="Ke H.M."/>
            <person name="Yokoi T."/>
            <person name="Roa M.B."/>
            <person name="Lu M.J."/>
            <person name="Chang Y.Y."/>
            <person name="Ann P.J."/>
            <person name="Tsai J.N."/>
            <person name="Chen C.Y."/>
            <person name="Tzean S.S."/>
            <person name="Ota Y."/>
            <person name="Hattori T."/>
            <person name="Sahashi N."/>
            <person name="Liou R.F."/>
            <person name="Kikuchi T."/>
            <person name="Tsai I.J."/>
        </authorList>
    </citation>
    <scope>NUCLEOTIDE SEQUENCE [LARGE SCALE GENOMIC DNA]</scope>
    <source>
        <strain evidence="4 5">FFPRI411160</strain>
    </source>
</reference>
<dbReference type="GO" id="GO:0016593">
    <property type="term" value="C:Cdc73/Paf1 complex"/>
    <property type="evidence" value="ECO:0007669"/>
    <property type="project" value="InterPro"/>
</dbReference>
<dbReference type="GO" id="GO:0000993">
    <property type="term" value="F:RNA polymerase II complex binding"/>
    <property type="evidence" value="ECO:0007669"/>
    <property type="project" value="TreeGrafter"/>
</dbReference>
<evidence type="ECO:0000313" key="5">
    <source>
        <dbReference type="Proteomes" id="UP000217199"/>
    </source>
</evidence>
<dbReference type="GO" id="GO:0006368">
    <property type="term" value="P:transcription elongation by RNA polymerase II"/>
    <property type="evidence" value="ECO:0007669"/>
    <property type="project" value="InterPro"/>
</dbReference>
<dbReference type="FunCoup" id="A0A286UJG2">
    <property type="interactions" value="546"/>
</dbReference>
<dbReference type="OrthoDB" id="10260285at2759"/>
<sequence length="413" mass="46889">MSSSHNKSKQDLLFKVRFQNPLPPPPFPPKLLHIPTNPSRYATPDFTASLASEMPLPMVVDAEHGMPLDLSAYECLWTDDVDDSQLNPDPNSLPPIDPRDAFMLADPTSTTSTNGIFTSGSAPAAPQVSWLRKTEYISSTVNRTLAATLDSNRRVNEENAVVDISREAQIRDIETSFKYANDDFDIETLKHPNKPGVTAVESFEILPDVDIWPNAYDLFRFAERPGERPGDVVDPRLDCAILRPMESDGDHFLAYYLPKEDEIASTFFERRRTGDPEETIFSFVRDYETVKIEQDVPNEFLFVLDEGDDLFGDDNDESKPENGSKKREKGAYYKNIERKIMLKKKRANQWDTYTDKWDAINLSLAPFTTEELDERQEVLAEVVDPLYMFSRADADGEVDDTEVNVEHVTEVTT</sequence>
<dbReference type="EMBL" id="NBII01000004">
    <property type="protein sequence ID" value="PAV19649.1"/>
    <property type="molecule type" value="Genomic_DNA"/>
</dbReference>
<keyword evidence="5" id="KW-1185">Reference proteome</keyword>
<comment type="caution">
    <text evidence="4">The sequence shown here is derived from an EMBL/GenBank/DDBJ whole genome shotgun (WGS) entry which is preliminary data.</text>
</comment>
<evidence type="ECO:0000313" key="4">
    <source>
        <dbReference type="EMBL" id="PAV19649.1"/>
    </source>
</evidence>
<keyword evidence="3" id="KW-0539">Nucleus</keyword>
<evidence type="ECO:0000256" key="2">
    <source>
        <dbReference type="ARBA" id="ARBA00007560"/>
    </source>
</evidence>
<dbReference type="InParanoid" id="A0A286UJG2"/>
<dbReference type="PANTHER" id="PTHR23188:SF12">
    <property type="entry name" value="RNA POLYMERASE II-ASSOCIATED FACTOR 1 HOMOLOG"/>
    <property type="match status" value="1"/>
</dbReference>
<dbReference type="GO" id="GO:0003682">
    <property type="term" value="F:chromatin binding"/>
    <property type="evidence" value="ECO:0007669"/>
    <property type="project" value="TreeGrafter"/>
</dbReference>
<evidence type="ECO:0000256" key="3">
    <source>
        <dbReference type="ARBA" id="ARBA00023242"/>
    </source>
</evidence>
<dbReference type="Proteomes" id="UP000217199">
    <property type="component" value="Unassembled WGS sequence"/>
</dbReference>
<dbReference type="AlphaFoldDB" id="A0A286UJG2"/>
<evidence type="ECO:0000256" key="1">
    <source>
        <dbReference type="ARBA" id="ARBA00004123"/>
    </source>
</evidence>
<dbReference type="PANTHER" id="PTHR23188">
    <property type="entry name" value="RNA POLYMERASE II-ASSOCIATED FACTOR 1 HOMOLOG"/>
    <property type="match status" value="1"/>
</dbReference>
<organism evidence="4 5">
    <name type="scientific">Pyrrhoderma noxium</name>
    <dbReference type="NCBI Taxonomy" id="2282107"/>
    <lineage>
        <taxon>Eukaryota</taxon>
        <taxon>Fungi</taxon>
        <taxon>Dikarya</taxon>
        <taxon>Basidiomycota</taxon>
        <taxon>Agaricomycotina</taxon>
        <taxon>Agaricomycetes</taxon>
        <taxon>Hymenochaetales</taxon>
        <taxon>Hymenochaetaceae</taxon>
        <taxon>Pyrrhoderma</taxon>
    </lineage>
</organism>
<comment type="subcellular location">
    <subcellularLocation>
        <location evidence="1">Nucleus</location>
    </subcellularLocation>
</comment>
<comment type="similarity">
    <text evidence="2">Belongs to the PAF1 family.</text>
</comment>
<dbReference type="STRING" id="2282107.A0A286UJG2"/>
<dbReference type="InterPro" id="IPR007133">
    <property type="entry name" value="RNA_pol_II-assoc_Paf1"/>
</dbReference>
<proteinExistence type="inferred from homology"/>